<evidence type="ECO:0000313" key="5">
    <source>
        <dbReference type="EMBL" id="KTR39813.1"/>
    </source>
</evidence>
<accession>A0ABR5S5V4</accession>
<evidence type="ECO:0000256" key="1">
    <source>
        <dbReference type="ARBA" id="ARBA00022676"/>
    </source>
</evidence>
<name>A0ABR5S5V4_9MICO</name>
<evidence type="ECO:0000259" key="4">
    <source>
        <dbReference type="Pfam" id="PF13439"/>
    </source>
</evidence>
<dbReference type="Pfam" id="PF13439">
    <property type="entry name" value="Glyco_transf_4"/>
    <property type="match status" value="1"/>
</dbReference>
<proteinExistence type="predicted"/>
<keyword evidence="6" id="KW-1185">Reference proteome</keyword>
<dbReference type="SUPFAM" id="SSF53756">
    <property type="entry name" value="UDP-Glycosyltransferase/glycogen phosphorylase"/>
    <property type="match status" value="1"/>
</dbReference>
<dbReference type="Gene3D" id="3.40.50.2000">
    <property type="entry name" value="Glycogen Phosphorylase B"/>
    <property type="match status" value="2"/>
</dbReference>
<feature type="domain" description="Glycosyl transferase family 1" evidence="3">
    <location>
        <begin position="185"/>
        <end position="345"/>
    </location>
</feature>
<dbReference type="InterPro" id="IPR028098">
    <property type="entry name" value="Glyco_trans_4-like_N"/>
</dbReference>
<dbReference type="EMBL" id="LDRB01000042">
    <property type="protein sequence ID" value="KTR39813.1"/>
    <property type="molecule type" value="Genomic_DNA"/>
</dbReference>
<evidence type="ECO:0000313" key="6">
    <source>
        <dbReference type="Proteomes" id="UP000078335"/>
    </source>
</evidence>
<dbReference type="Pfam" id="PF00534">
    <property type="entry name" value="Glycos_transf_1"/>
    <property type="match status" value="1"/>
</dbReference>
<evidence type="ECO:0000259" key="3">
    <source>
        <dbReference type="Pfam" id="PF00534"/>
    </source>
</evidence>
<dbReference type="Proteomes" id="UP000078335">
    <property type="component" value="Unassembled WGS sequence"/>
</dbReference>
<protein>
    <recommendedName>
        <fullName evidence="7">D-inositol 3-phosphate glycosyltransferase</fullName>
    </recommendedName>
</protein>
<dbReference type="CDD" id="cd03809">
    <property type="entry name" value="GT4_MtfB-like"/>
    <property type="match status" value="1"/>
</dbReference>
<reference evidence="5 6" key="1">
    <citation type="journal article" date="2016" name="Front. Microbiol.">
        <title>Genomic Resource of Rice Seed Associated Bacteria.</title>
        <authorList>
            <person name="Midha S."/>
            <person name="Bansal K."/>
            <person name="Sharma S."/>
            <person name="Kumar N."/>
            <person name="Patil P.P."/>
            <person name="Chaudhry V."/>
            <person name="Patil P.B."/>
        </authorList>
    </citation>
    <scope>NUCLEOTIDE SEQUENCE [LARGE SCALE GENOMIC DNA]</scope>
    <source>
        <strain evidence="5 6">NS263</strain>
    </source>
</reference>
<dbReference type="PANTHER" id="PTHR46401:SF2">
    <property type="entry name" value="GLYCOSYLTRANSFERASE WBBK-RELATED"/>
    <property type="match status" value="1"/>
</dbReference>
<organism evidence="5 6">
    <name type="scientific">Curtobacterium oceanosedimentum</name>
    <dbReference type="NCBI Taxonomy" id="465820"/>
    <lineage>
        <taxon>Bacteria</taxon>
        <taxon>Bacillati</taxon>
        <taxon>Actinomycetota</taxon>
        <taxon>Actinomycetes</taxon>
        <taxon>Micrococcales</taxon>
        <taxon>Microbacteriaceae</taxon>
        <taxon>Curtobacterium</taxon>
    </lineage>
</organism>
<evidence type="ECO:0008006" key="7">
    <source>
        <dbReference type="Google" id="ProtNLM"/>
    </source>
</evidence>
<sequence>MLVDATSIPPNRGGVARYISGLLAGLGEVEVSVDVVVKPGDLDWLRTLAPAHRYHAAPAWTARRPARLLWEQLGLPGLLRRVGATRLHSPHYTFPVSRASRTVVTLHDATFFSDPAAHSRLKVAFFRAWTRLARRRAAGTVAPSAATVAELDRLAGRAARPTVVAHLGVDQAVFHVPDADEVAAFRAAHRIAPDEEWIAFLGTVEPRKRVPALIDAHRALRAVDPTATPTLLVAGGLGWDTAAAQELEAAGDRPGEPLRHLGYLPIDELRAFLGGARVVVYPSTAEGFGLPVLEAMASGGDVLTTRRLAIPEVGGDAVTYTEPEADAIRASLATLLASGPDAAAARAERRDRATARAARFTWAACARTHLGVYA</sequence>
<keyword evidence="2" id="KW-0808">Transferase</keyword>
<dbReference type="PANTHER" id="PTHR46401">
    <property type="entry name" value="GLYCOSYLTRANSFERASE WBBK-RELATED"/>
    <property type="match status" value="1"/>
</dbReference>
<keyword evidence="1" id="KW-0328">Glycosyltransferase</keyword>
<evidence type="ECO:0000256" key="2">
    <source>
        <dbReference type="ARBA" id="ARBA00022679"/>
    </source>
</evidence>
<comment type="caution">
    <text evidence="5">The sequence shown here is derived from an EMBL/GenBank/DDBJ whole genome shotgun (WGS) entry which is preliminary data.</text>
</comment>
<dbReference type="InterPro" id="IPR001296">
    <property type="entry name" value="Glyco_trans_1"/>
</dbReference>
<gene>
    <name evidence="5" type="ORF">NS263_09435</name>
</gene>
<feature type="domain" description="Glycosyltransferase subfamily 4-like N-terminal" evidence="4">
    <location>
        <begin position="13"/>
        <end position="170"/>
    </location>
</feature>